<dbReference type="EMBL" id="ML977515">
    <property type="protein sequence ID" value="KAF2125888.1"/>
    <property type="molecule type" value="Genomic_DNA"/>
</dbReference>
<evidence type="ECO:0000313" key="3">
    <source>
        <dbReference type="Proteomes" id="UP000799771"/>
    </source>
</evidence>
<proteinExistence type="predicted"/>
<dbReference type="Proteomes" id="UP000799771">
    <property type="component" value="Unassembled WGS sequence"/>
</dbReference>
<reference evidence="2" key="1">
    <citation type="journal article" date="2020" name="Stud. Mycol.">
        <title>101 Dothideomycetes genomes: a test case for predicting lifestyles and emergence of pathogens.</title>
        <authorList>
            <person name="Haridas S."/>
            <person name="Albert R."/>
            <person name="Binder M."/>
            <person name="Bloem J."/>
            <person name="Labutti K."/>
            <person name="Salamov A."/>
            <person name="Andreopoulos B."/>
            <person name="Baker S."/>
            <person name="Barry K."/>
            <person name="Bills G."/>
            <person name="Bluhm B."/>
            <person name="Cannon C."/>
            <person name="Castanera R."/>
            <person name="Culley D."/>
            <person name="Daum C."/>
            <person name="Ezra D."/>
            <person name="Gonzalez J."/>
            <person name="Henrissat B."/>
            <person name="Kuo A."/>
            <person name="Liang C."/>
            <person name="Lipzen A."/>
            <person name="Lutzoni F."/>
            <person name="Magnuson J."/>
            <person name="Mondo S."/>
            <person name="Nolan M."/>
            <person name="Ohm R."/>
            <person name="Pangilinan J."/>
            <person name="Park H.-J."/>
            <person name="Ramirez L."/>
            <person name="Alfaro M."/>
            <person name="Sun H."/>
            <person name="Tritt A."/>
            <person name="Yoshinaga Y."/>
            <person name="Zwiers L.-H."/>
            <person name="Turgeon B."/>
            <person name="Goodwin S."/>
            <person name="Spatafora J."/>
            <person name="Crous P."/>
            <person name="Grigoriev I."/>
        </authorList>
    </citation>
    <scope>NUCLEOTIDE SEQUENCE</scope>
    <source>
        <strain evidence="2">CBS 119687</strain>
    </source>
</reference>
<protein>
    <submittedName>
        <fullName evidence="2">Uncharacterized protein</fullName>
    </submittedName>
</protein>
<feature type="compositionally biased region" description="Basic and acidic residues" evidence="1">
    <location>
        <begin position="8"/>
        <end position="25"/>
    </location>
</feature>
<accession>A0A6A6A544</accession>
<feature type="region of interest" description="Disordered" evidence="1">
    <location>
        <begin position="1"/>
        <end position="25"/>
    </location>
</feature>
<name>A0A6A6A544_9PLEO</name>
<evidence type="ECO:0000256" key="1">
    <source>
        <dbReference type="SAM" id="MobiDB-lite"/>
    </source>
</evidence>
<sequence length="54" mass="6096">MAELIGGRPEESSKEQDDEGWRDGNWWVDREDEAKWSVKGTEVLELGAGNDCTI</sequence>
<organism evidence="2 3">
    <name type="scientific">Dothidotthia symphoricarpi CBS 119687</name>
    <dbReference type="NCBI Taxonomy" id="1392245"/>
    <lineage>
        <taxon>Eukaryota</taxon>
        <taxon>Fungi</taxon>
        <taxon>Dikarya</taxon>
        <taxon>Ascomycota</taxon>
        <taxon>Pezizomycotina</taxon>
        <taxon>Dothideomycetes</taxon>
        <taxon>Pleosporomycetidae</taxon>
        <taxon>Pleosporales</taxon>
        <taxon>Dothidotthiaceae</taxon>
        <taxon>Dothidotthia</taxon>
    </lineage>
</organism>
<dbReference type="RefSeq" id="XP_033520280.1">
    <property type="nucleotide sequence ID" value="XM_033668883.1"/>
</dbReference>
<gene>
    <name evidence="2" type="ORF">P153DRAFT_369887</name>
</gene>
<evidence type="ECO:0000313" key="2">
    <source>
        <dbReference type="EMBL" id="KAF2125888.1"/>
    </source>
</evidence>
<dbReference type="GeneID" id="54409315"/>
<keyword evidence="3" id="KW-1185">Reference proteome</keyword>
<dbReference type="AlphaFoldDB" id="A0A6A6A544"/>